<reference evidence="2 3" key="1">
    <citation type="submission" date="2019-10" db="EMBL/GenBank/DDBJ databases">
        <authorList>
            <person name="Palmer J.M."/>
        </authorList>
    </citation>
    <scope>NUCLEOTIDE SEQUENCE [LARGE SCALE GENOMIC DNA]</scope>
    <source>
        <strain evidence="2 3">TWF696</strain>
    </source>
</reference>
<evidence type="ECO:0000256" key="1">
    <source>
        <dbReference type="SAM" id="Phobius"/>
    </source>
</evidence>
<keyword evidence="1" id="KW-0472">Membrane</keyword>
<dbReference type="AlphaFoldDB" id="A0AAV9UFE7"/>
<feature type="transmembrane region" description="Helical" evidence="1">
    <location>
        <begin position="103"/>
        <end position="122"/>
    </location>
</feature>
<feature type="transmembrane region" description="Helical" evidence="1">
    <location>
        <begin position="72"/>
        <end position="91"/>
    </location>
</feature>
<proteinExistence type="predicted"/>
<dbReference type="EMBL" id="JAVHNQ010000008">
    <property type="protein sequence ID" value="KAK6341004.1"/>
    <property type="molecule type" value="Genomic_DNA"/>
</dbReference>
<keyword evidence="1" id="KW-0812">Transmembrane</keyword>
<keyword evidence="3" id="KW-1185">Reference proteome</keyword>
<keyword evidence="1" id="KW-1133">Transmembrane helix</keyword>
<dbReference type="Proteomes" id="UP001375240">
    <property type="component" value="Unassembled WGS sequence"/>
</dbReference>
<name>A0AAV9UFE7_9PEZI</name>
<evidence type="ECO:0000313" key="3">
    <source>
        <dbReference type="Proteomes" id="UP001375240"/>
    </source>
</evidence>
<gene>
    <name evidence="2" type="ORF">TWF696_009316</name>
</gene>
<accession>A0AAV9UFE7</accession>
<evidence type="ECO:0000313" key="2">
    <source>
        <dbReference type="EMBL" id="KAK6341004.1"/>
    </source>
</evidence>
<protein>
    <submittedName>
        <fullName evidence="2">Uncharacterized protein</fullName>
    </submittedName>
</protein>
<feature type="transmembrane region" description="Helical" evidence="1">
    <location>
        <begin position="6"/>
        <end position="29"/>
    </location>
</feature>
<organism evidence="2 3">
    <name type="scientific">Orbilia brochopaga</name>
    <dbReference type="NCBI Taxonomy" id="3140254"/>
    <lineage>
        <taxon>Eukaryota</taxon>
        <taxon>Fungi</taxon>
        <taxon>Dikarya</taxon>
        <taxon>Ascomycota</taxon>
        <taxon>Pezizomycotina</taxon>
        <taxon>Orbiliomycetes</taxon>
        <taxon>Orbiliales</taxon>
        <taxon>Orbiliaceae</taxon>
        <taxon>Orbilia</taxon>
    </lineage>
</organism>
<feature type="transmembrane region" description="Helical" evidence="1">
    <location>
        <begin position="41"/>
        <end position="60"/>
    </location>
</feature>
<comment type="caution">
    <text evidence="2">The sequence shown here is derived from an EMBL/GenBank/DDBJ whole genome shotgun (WGS) entry which is preliminary data.</text>
</comment>
<sequence>MSELGYFNLPWPILVHSVGLALLGFNMAFNGAPSQSPEVRGLNSILGITTTTIGLCYLGTSHVPIEQNQFLHASVPVRLAVAVLLFTAGAVNRRKMDEKGWRVHVGFGLWDGIGALWLGWYLGRFDGRVPA</sequence>